<proteinExistence type="predicted"/>
<evidence type="ECO:0000313" key="7">
    <source>
        <dbReference type="EMBL" id="KAK0651109.1"/>
    </source>
</evidence>
<feature type="transmembrane region" description="Helical" evidence="6">
    <location>
        <begin position="484"/>
        <end position="505"/>
    </location>
</feature>
<accession>A0AA40CVW2</accession>
<feature type="transmembrane region" description="Helical" evidence="6">
    <location>
        <begin position="55"/>
        <end position="74"/>
    </location>
</feature>
<feature type="transmembrane region" description="Helical" evidence="6">
    <location>
        <begin position="248"/>
        <end position="269"/>
    </location>
</feature>
<comment type="caution">
    <text evidence="7">The sequence shown here is derived from an EMBL/GenBank/DDBJ whole genome shotgun (WGS) entry which is preliminary data.</text>
</comment>
<keyword evidence="2 6" id="KW-0812">Transmembrane</keyword>
<feature type="transmembrane region" description="Helical" evidence="6">
    <location>
        <begin position="417"/>
        <end position="437"/>
    </location>
</feature>
<feature type="region of interest" description="Disordered" evidence="5">
    <location>
        <begin position="518"/>
        <end position="541"/>
    </location>
</feature>
<evidence type="ECO:0000256" key="1">
    <source>
        <dbReference type="ARBA" id="ARBA00004141"/>
    </source>
</evidence>
<dbReference type="PANTHER" id="PTHR23507">
    <property type="entry name" value="ZGC:174356"/>
    <property type="match status" value="1"/>
</dbReference>
<feature type="transmembrane region" description="Helical" evidence="6">
    <location>
        <begin position="357"/>
        <end position="379"/>
    </location>
</feature>
<dbReference type="SUPFAM" id="SSF103473">
    <property type="entry name" value="MFS general substrate transporter"/>
    <property type="match status" value="1"/>
</dbReference>
<evidence type="ECO:0000256" key="2">
    <source>
        <dbReference type="ARBA" id="ARBA00022692"/>
    </source>
</evidence>
<keyword evidence="8" id="KW-1185">Reference proteome</keyword>
<feature type="transmembrane region" description="Helical" evidence="6">
    <location>
        <begin position="391"/>
        <end position="411"/>
    </location>
</feature>
<keyword evidence="3 6" id="KW-1133">Transmembrane helix</keyword>
<feature type="compositionally biased region" description="Basic and acidic residues" evidence="5">
    <location>
        <begin position="528"/>
        <end position="541"/>
    </location>
</feature>
<keyword evidence="4 6" id="KW-0472">Membrane</keyword>
<feature type="region of interest" description="Disordered" evidence="5">
    <location>
        <begin position="1"/>
        <end position="46"/>
    </location>
</feature>
<dbReference type="PANTHER" id="PTHR23507:SF1">
    <property type="entry name" value="FI18259P1-RELATED"/>
    <property type="match status" value="1"/>
</dbReference>
<dbReference type="Gene3D" id="1.20.1250.20">
    <property type="entry name" value="MFS general substrate transporter like domains"/>
    <property type="match status" value="1"/>
</dbReference>
<feature type="transmembrane region" description="Helical" evidence="6">
    <location>
        <begin position="152"/>
        <end position="171"/>
    </location>
</feature>
<feature type="transmembrane region" description="Helical" evidence="6">
    <location>
        <begin position="120"/>
        <end position="140"/>
    </location>
</feature>
<feature type="transmembrane region" description="Helical" evidence="6">
    <location>
        <begin position="220"/>
        <end position="242"/>
    </location>
</feature>
<dbReference type="GO" id="GO:0022857">
    <property type="term" value="F:transmembrane transporter activity"/>
    <property type="evidence" value="ECO:0007669"/>
    <property type="project" value="InterPro"/>
</dbReference>
<feature type="transmembrane region" description="Helical" evidence="6">
    <location>
        <begin position="316"/>
        <end position="337"/>
    </location>
</feature>
<name>A0AA40CVW2_9PEZI</name>
<dbReference type="InterPro" id="IPR036259">
    <property type="entry name" value="MFS_trans_sf"/>
</dbReference>
<protein>
    <submittedName>
        <fullName evidence="7">Major facilitator superfamily domain-containing protein</fullName>
    </submittedName>
</protein>
<comment type="subcellular location">
    <subcellularLocation>
        <location evidence="1">Membrane</location>
        <topology evidence="1">Multi-pass membrane protein</topology>
    </subcellularLocation>
</comment>
<reference evidence="7" key="1">
    <citation type="submission" date="2023-06" db="EMBL/GenBank/DDBJ databases">
        <title>Genome-scale phylogeny and comparative genomics of the fungal order Sordariales.</title>
        <authorList>
            <consortium name="Lawrence Berkeley National Laboratory"/>
            <person name="Hensen N."/>
            <person name="Bonometti L."/>
            <person name="Westerberg I."/>
            <person name="Brannstrom I.O."/>
            <person name="Guillou S."/>
            <person name="Cros-Aarteil S."/>
            <person name="Calhoun S."/>
            <person name="Haridas S."/>
            <person name="Kuo A."/>
            <person name="Mondo S."/>
            <person name="Pangilinan J."/>
            <person name="Riley R."/>
            <person name="Labutti K."/>
            <person name="Andreopoulos B."/>
            <person name="Lipzen A."/>
            <person name="Chen C."/>
            <person name="Yanf M."/>
            <person name="Daum C."/>
            <person name="Ng V."/>
            <person name="Clum A."/>
            <person name="Steindorff A."/>
            <person name="Ohm R."/>
            <person name="Martin F."/>
            <person name="Silar P."/>
            <person name="Natvig D."/>
            <person name="Lalanne C."/>
            <person name="Gautier V."/>
            <person name="Ament-Velasquez S.L."/>
            <person name="Kruys A."/>
            <person name="Hutchinson M.I."/>
            <person name="Powell A.J."/>
            <person name="Barry K."/>
            <person name="Miller A.N."/>
            <person name="Grigoriev I.V."/>
            <person name="Debuchy R."/>
            <person name="Gladieux P."/>
            <person name="Thoren M.H."/>
            <person name="Johannesson H."/>
        </authorList>
    </citation>
    <scope>NUCLEOTIDE SEQUENCE</scope>
    <source>
        <strain evidence="7">SMH2532-1</strain>
    </source>
</reference>
<dbReference type="Pfam" id="PF07690">
    <property type="entry name" value="MFS_1"/>
    <property type="match status" value="1"/>
</dbReference>
<sequence>MTNTIDDTNERAPLLGSNHHSNGHGGHHEPTLQAQTPESHTLPPATLPIAPRRRILIISAIFALSIILSISGAMGSTAGLQALEDIICRRVHGPGHLRLGRDKRSFDDDPCKDNAIQGEIALLIGWDAMFALLPGLFLTVPFGAVADRYGRVLVLGMVLLGFTLGLGWFLFVCLMDGALDLRLIWLSNLGGLLGGGPVVFNSMLFTMIADISTDAQRSTAFFYIGTVLMGGLAVAQPITYLAMQRGKWFTFGLSVILMGVSTVVAFCVPETLDKKAAARVDPVPLNKESVGLLARLRDASVHTLRVIRWLFWEQKLVGFLLLSLTFEVFGKTVVGIQKQYISKRYHLSFAEASLAETVNLVTIIVVLMAILPYISHLVLTRYGWSARTKDLRLAQASALLTATGCILIGVVQTLPLLTASMIIYSFGTGYTFMIRGLMTSLAGSKDIGLLYSSIAFVDSFAMIIGSPLYSYLFKVGLGLGGGWIGLPYHFAGVVLVGAAVLVGAIRGAYVDVGEEQAGESEDLLGRGANDHESGAGEDERV</sequence>
<dbReference type="AlphaFoldDB" id="A0AA40CVW2"/>
<evidence type="ECO:0000313" key="8">
    <source>
        <dbReference type="Proteomes" id="UP001174936"/>
    </source>
</evidence>
<evidence type="ECO:0000256" key="5">
    <source>
        <dbReference type="SAM" id="MobiDB-lite"/>
    </source>
</evidence>
<feature type="transmembrane region" description="Helical" evidence="6">
    <location>
        <begin position="449"/>
        <end position="472"/>
    </location>
</feature>
<feature type="transmembrane region" description="Helical" evidence="6">
    <location>
        <begin position="183"/>
        <end position="208"/>
    </location>
</feature>
<dbReference type="EMBL" id="JAULSV010000002">
    <property type="protein sequence ID" value="KAK0651109.1"/>
    <property type="molecule type" value="Genomic_DNA"/>
</dbReference>
<evidence type="ECO:0000256" key="6">
    <source>
        <dbReference type="SAM" id="Phobius"/>
    </source>
</evidence>
<gene>
    <name evidence="7" type="ORF">B0T16DRAFT_403181</name>
</gene>
<dbReference type="GO" id="GO:0016020">
    <property type="term" value="C:membrane"/>
    <property type="evidence" value="ECO:0007669"/>
    <property type="project" value="UniProtKB-SubCell"/>
</dbReference>
<dbReference type="Proteomes" id="UP001174936">
    <property type="component" value="Unassembled WGS sequence"/>
</dbReference>
<organism evidence="7 8">
    <name type="scientific">Cercophora newfieldiana</name>
    <dbReference type="NCBI Taxonomy" id="92897"/>
    <lineage>
        <taxon>Eukaryota</taxon>
        <taxon>Fungi</taxon>
        <taxon>Dikarya</taxon>
        <taxon>Ascomycota</taxon>
        <taxon>Pezizomycotina</taxon>
        <taxon>Sordariomycetes</taxon>
        <taxon>Sordariomycetidae</taxon>
        <taxon>Sordariales</taxon>
        <taxon>Lasiosphaeriaceae</taxon>
        <taxon>Cercophora</taxon>
    </lineage>
</organism>
<dbReference type="InterPro" id="IPR011701">
    <property type="entry name" value="MFS"/>
</dbReference>
<evidence type="ECO:0000256" key="4">
    <source>
        <dbReference type="ARBA" id="ARBA00023136"/>
    </source>
</evidence>
<evidence type="ECO:0000256" key="3">
    <source>
        <dbReference type="ARBA" id="ARBA00022989"/>
    </source>
</evidence>